<dbReference type="Proteomes" id="UP000323506">
    <property type="component" value="Chromosome D06"/>
</dbReference>
<name>A0A5D2C8M1_GOSDA</name>
<protein>
    <submittedName>
        <fullName evidence="1">Uncharacterized protein</fullName>
    </submittedName>
</protein>
<dbReference type="EMBL" id="CM017706">
    <property type="protein sequence ID" value="TYG64276.1"/>
    <property type="molecule type" value="Genomic_DNA"/>
</dbReference>
<proteinExistence type="predicted"/>
<organism evidence="1 2">
    <name type="scientific">Gossypium darwinii</name>
    <name type="common">Darwin's cotton</name>
    <name type="synonym">Gossypium barbadense var. darwinii</name>
    <dbReference type="NCBI Taxonomy" id="34276"/>
    <lineage>
        <taxon>Eukaryota</taxon>
        <taxon>Viridiplantae</taxon>
        <taxon>Streptophyta</taxon>
        <taxon>Embryophyta</taxon>
        <taxon>Tracheophyta</taxon>
        <taxon>Spermatophyta</taxon>
        <taxon>Magnoliopsida</taxon>
        <taxon>eudicotyledons</taxon>
        <taxon>Gunneridae</taxon>
        <taxon>Pentapetalae</taxon>
        <taxon>rosids</taxon>
        <taxon>malvids</taxon>
        <taxon>Malvales</taxon>
        <taxon>Malvaceae</taxon>
        <taxon>Malvoideae</taxon>
        <taxon>Gossypium</taxon>
    </lineage>
</organism>
<accession>A0A5D2C8M1</accession>
<sequence>MLHLAWGFEADELACAISMTHASIHDTDNHLQSKDSLYSDEVFTSNKELDKTITSEPNFLARFLKAVRISLLMSKVVQVKVLFMVYRLD</sequence>
<gene>
    <name evidence="1" type="ORF">ES288_D06G094300v1</name>
</gene>
<evidence type="ECO:0000313" key="2">
    <source>
        <dbReference type="Proteomes" id="UP000323506"/>
    </source>
</evidence>
<keyword evidence="2" id="KW-1185">Reference proteome</keyword>
<dbReference type="AlphaFoldDB" id="A0A5D2C8M1"/>
<reference evidence="1 2" key="1">
    <citation type="submission" date="2019-06" db="EMBL/GenBank/DDBJ databases">
        <title>WGS assembly of Gossypium darwinii.</title>
        <authorList>
            <person name="Chen Z.J."/>
            <person name="Sreedasyam A."/>
            <person name="Ando A."/>
            <person name="Song Q."/>
            <person name="De L."/>
            <person name="Hulse-Kemp A."/>
            <person name="Ding M."/>
            <person name="Ye W."/>
            <person name="Kirkbride R."/>
            <person name="Jenkins J."/>
            <person name="Plott C."/>
            <person name="Lovell J."/>
            <person name="Lin Y.-M."/>
            <person name="Vaughn R."/>
            <person name="Liu B."/>
            <person name="Li W."/>
            <person name="Simpson S."/>
            <person name="Scheffler B."/>
            <person name="Saski C."/>
            <person name="Grover C."/>
            <person name="Hu G."/>
            <person name="Conover J."/>
            <person name="Carlson J."/>
            <person name="Shu S."/>
            <person name="Boston L."/>
            <person name="Williams M."/>
            <person name="Peterson D."/>
            <person name="Mcgee K."/>
            <person name="Jones D."/>
            <person name="Wendel J."/>
            <person name="Stelly D."/>
            <person name="Grimwood J."/>
            <person name="Schmutz J."/>
        </authorList>
    </citation>
    <scope>NUCLEOTIDE SEQUENCE [LARGE SCALE GENOMIC DNA]</scope>
    <source>
        <strain evidence="1">1808015.09</strain>
    </source>
</reference>
<evidence type="ECO:0000313" key="1">
    <source>
        <dbReference type="EMBL" id="TYG64276.1"/>
    </source>
</evidence>